<feature type="binding site" evidence="9">
    <location>
        <position position="107"/>
    </location>
    <ligand>
        <name>Mg(2+)</name>
        <dbReference type="ChEBI" id="CHEBI:18420"/>
        <label>1</label>
    </ligand>
</feature>
<evidence type="ECO:0000256" key="3">
    <source>
        <dbReference type="ARBA" id="ARBA00007275"/>
    </source>
</evidence>
<evidence type="ECO:0000259" key="11">
    <source>
        <dbReference type="PROSITE" id="PS51462"/>
    </source>
</evidence>
<dbReference type="Pfam" id="PF00293">
    <property type="entry name" value="NUDIX"/>
    <property type="match status" value="1"/>
</dbReference>
<reference evidence="12 13" key="1">
    <citation type="journal article" date="2015" name="Stand. Genomic Sci.">
        <title>Genomic Encyclopedia of Bacterial and Archaeal Type Strains, Phase III: the genomes of soil and plant-associated and newly described type strains.</title>
        <authorList>
            <person name="Whitman W.B."/>
            <person name="Woyke T."/>
            <person name="Klenk H.P."/>
            <person name="Zhou Y."/>
            <person name="Lilburn T.G."/>
            <person name="Beck B.J."/>
            <person name="De Vos P."/>
            <person name="Vandamme P."/>
            <person name="Eisen J.A."/>
            <person name="Garrity G."/>
            <person name="Hugenholtz P."/>
            <person name="Kyrpides N.C."/>
        </authorList>
    </citation>
    <scope>NUCLEOTIDE SEQUENCE [LARGE SCALE GENOMIC DNA]</scope>
    <source>
        <strain evidence="12 13">CGMCC 1.6858</strain>
    </source>
</reference>
<keyword evidence="9" id="KW-0460">Magnesium</keyword>
<dbReference type="InterPro" id="IPR015797">
    <property type="entry name" value="NUDIX_hydrolase-like_dom_sf"/>
</dbReference>
<dbReference type="GO" id="GO:0006753">
    <property type="term" value="P:nucleoside phosphate metabolic process"/>
    <property type="evidence" value="ECO:0007669"/>
    <property type="project" value="TreeGrafter"/>
</dbReference>
<keyword evidence="9" id="KW-0479">Metal-binding</keyword>
<evidence type="ECO:0000313" key="13">
    <source>
        <dbReference type="Proteomes" id="UP000316905"/>
    </source>
</evidence>
<evidence type="ECO:0000256" key="6">
    <source>
        <dbReference type="ARBA" id="ARBA00022801"/>
    </source>
</evidence>
<evidence type="ECO:0000256" key="2">
    <source>
        <dbReference type="ARBA" id="ARBA00001946"/>
    </source>
</evidence>
<proteinExistence type="inferred from homology"/>
<protein>
    <recommendedName>
        <fullName evidence="5">GDP-mannose pyrophosphatase</fullName>
    </recommendedName>
    <alternativeName>
        <fullName evidence="7">GDP-mannose hydrolase</fullName>
    </alternativeName>
    <alternativeName>
        <fullName evidence="8">GDPMK</fullName>
    </alternativeName>
</protein>
<dbReference type="GO" id="GO:0046872">
    <property type="term" value="F:metal ion binding"/>
    <property type="evidence" value="ECO:0007669"/>
    <property type="project" value="UniProtKB-KW"/>
</dbReference>
<evidence type="ECO:0000313" key="12">
    <source>
        <dbReference type="EMBL" id="TWI58348.1"/>
    </source>
</evidence>
<evidence type="ECO:0000256" key="9">
    <source>
        <dbReference type="PIRSR" id="PIRSR604385-2"/>
    </source>
</evidence>
<dbReference type="Gene3D" id="3.90.79.10">
    <property type="entry name" value="Nucleoside Triphosphate Pyrophosphohydrolase"/>
    <property type="match status" value="1"/>
</dbReference>
<dbReference type="GO" id="GO:0005829">
    <property type="term" value="C:cytosol"/>
    <property type="evidence" value="ECO:0007669"/>
    <property type="project" value="TreeGrafter"/>
</dbReference>
<feature type="binding site" evidence="9">
    <location>
        <position position="156"/>
    </location>
    <ligand>
        <name>Mg(2+)</name>
        <dbReference type="ChEBI" id="CHEBI:18420"/>
        <label>1</label>
    </ligand>
</feature>
<dbReference type="PROSITE" id="PS51462">
    <property type="entry name" value="NUDIX"/>
    <property type="match status" value="1"/>
</dbReference>
<dbReference type="GO" id="GO:0019693">
    <property type="term" value="P:ribose phosphate metabolic process"/>
    <property type="evidence" value="ECO:0007669"/>
    <property type="project" value="TreeGrafter"/>
</dbReference>
<dbReference type="EMBL" id="VLKY01000001">
    <property type="protein sequence ID" value="TWI58348.1"/>
    <property type="molecule type" value="Genomic_DNA"/>
</dbReference>
<feature type="short sequence motif" description="Nudix box" evidence="10">
    <location>
        <begin position="89"/>
        <end position="110"/>
    </location>
</feature>
<keyword evidence="6" id="KW-0378">Hydrolase</keyword>
<evidence type="ECO:0000256" key="7">
    <source>
        <dbReference type="ARBA" id="ARBA00032162"/>
    </source>
</evidence>
<dbReference type="InterPro" id="IPR004385">
    <property type="entry name" value="NDP_pyrophosphatase"/>
</dbReference>
<gene>
    <name evidence="12" type="ORF">IQ22_00052</name>
</gene>
<dbReference type="GO" id="GO:0016818">
    <property type="term" value="F:hydrolase activity, acting on acid anhydrides, in phosphorus-containing anhydrides"/>
    <property type="evidence" value="ECO:0007669"/>
    <property type="project" value="InterPro"/>
</dbReference>
<dbReference type="InterPro" id="IPR000086">
    <property type="entry name" value="NUDIX_hydrolase_dom"/>
</dbReference>
<dbReference type="PANTHER" id="PTHR11839">
    <property type="entry name" value="UDP/ADP-SUGAR PYROPHOSPHATASE"/>
    <property type="match status" value="1"/>
</dbReference>
<comment type="caution">
    <text evidence="12">The sequence shown here is derived from an EMBL/GenBank/DDBJ whole genome shotgun (WGS) entry which is preliminary data.</text>
</comment>
<dbReference type="AlphaFoldDB" id="A0A562QNL4"/>
<comment type="subunit">
    <text evidence="4">Homodimer.</text>
</comment>
<feature type="binding site" evidence="9">
    <location>
        <position position="88"/>
    </location>
    <ligand>
        <name>Mg(2+)</name>
        <dbReference type="ChEBI" id="CHEBI:18420"/>
        <label>1</label>
    </ligand>
</feature>
<keyword evidence="13" id="KW-1185">Reference proteome</keyword>
<evidence type="ECO:0000256" key="4">
    <source>
        <dbReference type="ARBA" id="ARBA00011738"/>
    </source>
</evidence>
<name>A0A562QNL4_9PSED</name>
<dbReference type="CDD" id="cd24157">
    <property type="entry name" value="NUDIX_GDPMK"/>
    <property type="match status" value="1"/>
</dbReference>
<feature type="domain" description="Nudix hydrolase" evidence="11">
    <location>
        <begin position="46"/>
        <end position="185"/>
    </location>
</feature>
<organism evidence="12 13">
    <name type="scientific">Pseudomonas duriflava</name>
    <dbReference type="NCBI Taxonomy" id="459528"/>
    <lineage>
        <taxon>Bacteria</taxon>
        <taxon>Pseudomonadati</taxon>
        <taxon>Pseudomonadota</taxon>
        <taxon>Gammaproteobacteria</taxon>
        <taxon>Pseudomonadales</taxon>
        <taxon>Pseudomonadaceae</taxon>
        <taxon>Pseudomonas</taxon>
    </lineage>
</organism>
<accession>A0A562QNL4</accession>
<dbReference type="PANTHER" id="PTHR11839:SF18">
    <property type="entry name" value="NUDIX HYDROLASE DOMAIN-CONTAINING PROTEIN"/>
    <property type="match status" value="1"/>
</dbReference>
<evidence type="ECO:0000256" key="1">
    <source>
        <dbReference type="ARBA" id="ARBA00000847"/>
    </source>
</evidence>
<dbReference type="NCBIfam" id="TIGR00052">
    <property type="entry name" value="nudix-type nucleoside diphosphatase, YffH/AdpP family"/>
    <property type="match status" value="1"/>
</dbReference>
<dbReference type="RefSeq" id="WP_145136270.1">
    <property type="nucleotide sequence ID" value="NZ_VLKY01000001.1"/>
</dbReference>
<sequence>MTDNTDFIRIVDSQTLSNDFSTLKKTIFDYRRRDGTWQQLTRETYDRGDSTTVLLYNRARRTVVLTRQFRFPAYVNGVPDGMLLETPAGKNEAESPDTRIRSEIKEETGYDIGHVTPLFDAFSSPGSITEKVSFFVAEYDASKRQDEGGGLADEGEDIEVLEMPLDEALGLIQQGQIQDLKTITLLYHAALYLFE</sequence>
<comment type="similarity">
    <text evidence="3">Belongs to the Nudix hydrolase family. NudK subfamily.</text>
</comment>
<dbReference type="SUPFAM" id="SSF55811">
    <property type="entry name" value="Nudix"/>
    <property type="match status" value="1"/>
</dbReference>
<evidence type="ECO:0000256" key="8">
    <source>
        <dbReference type="ARBA" id="ARBA00032272"/>
    </source>
</evidence>
<feature type="binding site" evidence="9">
    <location>
        <position position="103"/>
    </location>
    <ligand>
        <name>Mg(2+)</name>
        <dbReference type="ChEBI" id="CHEBI:18420"/>
        <label>1</label>
    </ligand>
</feature>
<evidence type="ECO:0000256" key="5">
    <source>
        <dbReference type="ARBA" id="ARBA00016377"/>
    </source>
</evidence>
<comment type="cofactor">
    <cofactor evidence="2 9">
        <name>Mg(2+)</name>
        <dbReference type="ChEBI" id="CHEBI:18420"/>
    </cofactor>
</comment>
<dbReference type="Proteomes" id="UP000316905">
    <property type="component" value="Unassembled WGS sequence"/>
</dbReference>
<evidence type="ECO:0000256" key="10">
    <source>
        <dbReference type="PIRSR" id="PIRSR604385-3"/>
    </source>
</evidence>
<comment type="catalytic activity">
    <reaction evidence="1">
        <text>GDP-alpha-D-mannose + H2O = alpha-D-mannose 1-phosphate + GMP + 2 H(+)</text>
        <dbReference type="Rhea" id="RHEA:27978"/>
        <dbReference type="ChEBI" id="CHEBI:15377"/>
        <dbReference type="ChEBI" id="CHEBI:15378"/>
        <dbReference type="ChEBI" id="CHEBI:57527"/>
        <dbReference type="ChEBI" id="CHEBI:58115"/>
        <dbReference type="ChEBI" id="CHEBI:58409"/>
    </reaction>
</comment>
<dbReference type="OrthoDB" id="5292471at2"/>